<feature type="non-terminal residue" evidence="1">
    <location>
        <position position="572"/>
    </location>
</feature>
<accession>A0A7D9ERJ3</accession>
<gene>
    <name evidence="1" type="ORF">PACLA_8A028437</name>
</gene>
<sequence>FNYSHVTNRDDCYSSEADVSSLFVGLGYLNSTLRDVSFEIPRGLRPKVKNITHKTPEAITHLAITGLPRTASENNHATPLLLIQVVTNFIHVFNKILVYQVFGSGSFLIASDLHFGRTINGEMVRQAALRTKGSGGPSGVDANGFRRMLAYKGEGADLLEPLEKAISQIVIPAITDHQCSPLDRDTLALPARLGGLGLENPSHEAERQYVSSKRVTAPLVEQIVAQFHQLPDESRIKSAQQAVRKEKCKSGRRGLNYISRMAERIRESAPPRIQRILDVASEKGSSVWFTALPLKEQGFNLNKREFRDAVKLRYDWPIDDIPSICVCGDTFTVDHAMICKRGGVVIMRHNELRDLEAELLNIVCSDVQVEPVLQDISGEQLNGGSNRAPDARLDIRARGFCESQRSAFFDVRVCHPNADSYKDLELRQVYKIHENEKKRLYARRVLEIEQGTFTPLVFTTTGGMGKECVRYHSRLAELVAMKKGEDYATTMSWIRARTSFALLRSALTCLRGSRARKIISNCPNLTSLSTHTMQKRSKMTIAIRNTAAEAEITMRTQGSNSSTSIVVILFVV</sequence>
<protein>
    <submittedName>
        <fullName evidence="1">Uncharacterized protein</fullName>
    </submittedName>
</protein>
<comment type="caution">
    <text evidence="1">The sequence shown here is derived from an EMBL/GenBank/DDBJ whole genome shotgun (WGS) entry which is preliminary data.</text>
</comment>
<dbReference type="Proteomes" id="UP001152795">
    <property type="component" value="Unassembled WGS sequence"/>
</dbReference>
<dbReference type="AlphaFoldDB" id="A0A7D9ERJ3"/>
<organism evidence="1 2">
    <name type="scientific">Paramuricea clavata</name>
    <name type="common">Red gorgonian</name>
    <name type="synonym">Violescent sea-whip</name>
    <dbReference type="NCBI Taxonomy" id="317549"/>
    <lineage>
        <taxon>Eukaryota</taxon>
        <taxon>Metazoa</taxon>
        <taxon>Cnidaria</taxon>
        <taxon>Anthozoa</taxon>
        <taxon>Octocorallia</taxon>
        <taxon>Malacalcyonacea</taxon>
        <taxon>Plexauridae</taxon>
        <taxon>Paramuricea</taxon>
    </lineage>
</organism>
<keyword evidence="2" id="KW-1185">Reference proteome</keyword>
<reference evidence="1" key="1">
    <citation type="submission" date="2020-04" db="EMBL/GenBank/DDBJ databases">
        <authorList>
            <person name="Alioto T."/>
            <person name="Alioto T."/>
            <person name="Gomez Garrido J."/>
        </authorList>
    </citation>
    <scope>NUCLEOTIDE SEQUENCE</scope>
    <source>
        <strain evidence="1">A484AB</strain>
    </source>
</reference>
<evidence type="ECO:0000313" key="1">
    <source>
        <dbReference type="EMBL" id="CAB4014657.1"/>
    </source>
</evidence>
<dbReference type="OrthoDB" id="6623668at2759"/>
<name>A0A7D9ERJ3_PARCT</name>
<proteinExistence type="predicted"/>
<evidence type="ECO:0000313" key="2">
    <source>
        <dbReference type="Proteomes" id="UP001152795"/>
    </source>
</evidence>
<dbReference type="EMBL" id="CACRXK020008395">
    <property type="protein sequence ID" value="CAB4014657.1"/>
    <property type="molecule type" value="Genomic_DNA"/>
</dbReference>